<gene>
    <name evidence="1" type="ORF">N657DRAFT_448546</name>
</gene>
<keyword evidence="2" id="KW-1185">Reference proteome</keyword>
<comment type="caution">
    <text evidence="1">The sequence shown here is derived from an EMBL/GenBank/DDBJ whole genome shotgun (WGS) entry which is preliminary data.</text>
</comment>
<dbReference type="AlphaFoldDB" id="A0AAN6TYJ4"/>
<accession>A0AAN6TYJ4</accession>
<reference evidence="1" key="2">
    <citation type="submission" date="2023-05" db="EMBL/GenBank/DDBJ databases">
        <authorList>
            <consortium name="Lawrence Berkeley National Laboratory"/>
            <person name="Steindorff A."/>
            <person name="Hensen N."/>
            <person name="Bonometti L."/>
            <person name="Westerberg I."/>
            <person name="Brannstrom I.O."/>
            <person name="Guillou S."/>
            <person name="Cros-Aarteil S."/>
            <person name="Calhoun S."/>
            <person name="Haridas S."/>
            <person name="Kuo A."/>
            <person name="Mondo S."/>
            <person name="Pangilinan J."/>
            <person name="Riley R."/>
            <person name="Labutti K."/>
            <person name="Andreopoulos B."/>
            <person name="Lipzen A."/>
            <person name="Chen C."/>
            <person name="Yanf M."/>
            <person name="Daum C."/>
            <person name="Ng V."/>
            <person name="Clum A."/>
            <person name="Ohm R."/>
            <person name="Martin F."/>
            <person name="Silar P."/>
            <person name="Natvig D."/>
            <person name="Lalanne C."/>
            <person name="Gautier V."/>
            <person name="Ament-Velasquez S.L."/>
            <person name="Kruys A."/>
            <person name="Hutchinson M.I."/>
            <person name="Powell A.J."/>
            <person name="Barry K."/>
            <person name="Miller A.N."/>
            <person name="Grigoriev I.V."/>
            <person name="Debuchy R."/>
            <person name="Gladieux P."/>
            <person name="Thoren M.H."/>
            <person name="Johannesson H."/>
        </authorList>
    </citation>
    <scope>NUCLEOTIDE SEQUENCE</scope>
    <source>
        <strain evidence="1">CBS 731.68</strain>
    </source>
</reference>
<reference evidence="1" key="1">
    <citation type="journal article" date="2023" name="Mol. Phylogenet. Evol.">
        <title>Genome-scale phylogeny and comparative genomics of the fungal order Sordariales.</title>
        <authorList>
            <person name="Hensen N."/>
            <person name="Bonometti L."/>
            <person name="Westerberg I."/>
            <person name="Brannstrom I.O."/>
            <person name="Guillou S."/>
            <person name="Cros-Aarteil S."/>
            <person name="Calhoun S."/>
            <person name="Haridas S."/>
            <person name="Kuo A."/>
            <person name="Mondo S."/>
            <person name="Pangilinan J."/>
            <person name="Riley R."/>
            <person name="LaButti K."/>
            <person name="Andreopoulos B."/>
            <person name="Lipzen A."/>
            <person name="Chen C."/>
            <person name="Yan M."/>
            <person name="Daum C."/>
            <person name="Ng V."/>
            <person name="Clum A."/>
            <person name="Steindorff A."/>
            <person name="Ohm R.A."/>
            <person name="Martin F."/>
            <person name="Silar P."/>
            <person name="Natvig D.O."/>
            <person name="Lalanne C."/>
            <person name="Gautier V."/>
            <person name="Ament-Velasquez S.L."/>
            <person name="Kruys A."/>
            <person name="Hutchinson M.I."/>
            <person name="Powell A.J."/>
            <person name="Barry K."/>
            <person name="Miller A.N."/>
            <person name="Grigoriev I.V."/>
            <person name="Debuchy R."/>
            <person name="Gladieux P."/>
            <person name="Hiltunen Thoren M."/>
            <person name="Johannesson H."/>
        </authorList>
    </citation>
    <scope>NUCLEOTIDE SEQUENCE</scope>
    <source>
        <strain evidence="1">CBS 731.68</strain>
    </source>
</reference>
<organism evidence="1 2">
    <name type="scientific">Parathielavia appendiculata</name>
    <dbReference type="NCBI Taxonomy" id="2587402"/>
    <lineage>
        <taxon>Eukaryota</taxon>
        <taxon>Fungi</taxon>
        <taxon>Dikarya</taxon>
        <taxon>Ascomycota</taxon>
        <taxon>Pezizomycotina</taxon>
        <taxon>Sordariomycetes</taxon>
        <taxon>Sordariomycetidae</taxon>
        <taxon>Sordariales</taxon>
        <taxon>Chaetomiaceae</taxon>
        <taxon>Parathielavia</taxon>
    </lineage>
</organism>
<dbReference type="EMBL" id="MU853229">
    <property type="protein sequence ID" value="KAK4123133.1"/>
    <property type="molecule type" value="Genomic_DNA"/>
</dbReference>
<dbReference type="RefSeq" id="XP_062646904.1">
    <property type="nucleotide sequence ID" value="XM_062787428.1"/>
</dbReference>
<dbReference type="GeneID" id="87824198"/>
<proteinExistence type="predicted"/>
<protein>
    <submittedName>
        <fullName evidence="1">Uncharacterized protein</fullName>
    </submittedName>
</protein>
<name>A0AAN6TYJ4_9PEZI</name>
<dbReference type="InterPro" id="IPR032675">
    <property type="entry name" value="LRR_dom_sf"/>
</dbReference>
<dbReference type="Gene3D" id="3.80.10.10">
    <property type="entry name" value="Ribonuclease Inhibitor"/>
    <property type="match status" value="1"/>
</dbReference>
<evidence type="ECO:0000313" key="2">
    <source>
        <dbReference type="Proteomes" id="UP001302602"/>
    </source>
</evidence>
<sequence>MTSLCPKISTLDLAAPQDATICAFCPQRSMLSPRDVEVVRRHEDGEYQLVQLFPLFRAAPNIALLRLFRLGCCATLKDSLRLERLTDLELQACCITNDELARILRLCPNPQRLRYVCCRPEAIYRDEHFTPDEVVAVVLEQTPNLQTFELDLTELMETENFTENDVRKAKSALSRRGIKCIFTVLIEWKLLQPR</sequence>
<evidence type="ECO:0000313" key="1">
    <source>
        <dbReference type="EMBL" id="KAK4123133.1"/>
    </source>
</evidence>
<dbReference type="Proteomes" id="UP001302602">
    <property type="component" value="Unassembled WGS sequence"/>
</dbReference>